<dbReference type="Gene3D" id="3.40.50.300">
    <property type="entry name" value="P-loop containing nucleotide triphosphate hydrolases"/>
    <property type="match status" value="1"/>
</dbReference>
<dbReference type="CDD" id="cd05387">
    <property type="entry name" value="BY-kinase"/>
    <property type="match status" value="1"/>
</dbReference>
<dbReference type="FunFam" id="3.40.50.300:FF:000527">
    <property type="entry name" value="Tyrosine-protein kinase etk"/>
    <property type="match status" value="1"/>
</dbReference>
<name>A0A2V2YL50_9BACL</name>
<keyword evidence="6" id="KW-0067">ATP-binding</keyword>
<comment type="caution">
    <text evidence="10">The sequence shown here is derived from an EMBL/GenBank/DDBJ whole genome shotgun (WGS) entry which is preliminary data.</text>
</comment>
<keyword evidence="7" id="KW-0829">Tyrosine-protein kinase</keyword>
<dbReference type="InterPro" id="IPR025669">
    <property type="entry name" value="AAA_dom"/>
</dbReference>
<proteinExistence type="inferred from homology"/>
<dbReference type="InterPro" id="IPR005702">
    <property type="entry name" value="Wzc-like_C"/>
</dbReference>
<evidence type="ECO:0000256" key="3">
    <source>
        <dbReference type="ARBA" id="ARBA00022679"/>
    </source>
</evidence>
<dbReference type="PANTHER" id="PTHR32309">
    <property type="entry name" value="TYROSINE-PROTEIN KINASE"/>
    <property type="match status" value="1"/>
</dbReference>
<dbReference type="GO" id="GO:0004715">
    <property type="term" value="F:non-membrane spanning protein tyrosine kinase activity"/>
    <property type="evidence" value="ECO:0007669"/>
    <property type="project" value="UniProtKB-EC"/>
</dbReference>
<dbReference type="GO" id="GO:0005524">
    <property type="term" value="F:ATP binding"/>
    <property type="evidence" value="ECO:0007669"/>
    <property type="project" value="UniProtKB-KW"/>
</dbReference>
<dbReference type="SUPFAM" id="SSF52540">
    <property type="entry name" value="P-loop containing nucleoside triphosphate hydrolases"/>
    <property type="match status" value="1"/>
</dbReference>
<dbReference type="EC" id="2.7.10.2" evidence="2"/>
<dbReference type="NCBIfam" id="TIGR01007">
    <property type="entry name" value="eps_fam"/>
    <property type="match status" value="1"/>
</dbReference>
<evidence type="ECO:0000259" key="9">
    <source>
        <dbReference type="Pfam" id="PF13614"/>
    </source>
</evidence>
<organism evidence="10 11">
    <name type="scientific">Paenibacillus cellulosilyticus</name>
    <dbReference type="NCBI Taxonomy" id="375489"/>
    <lineage>
        <taxon>Bacteria</taxon>
        <taxon>Bacillati</taxon>
        <taxon>Bacillota</taxon>
        <taxon>Bacilli</taxon>
        <taxon>Bacillales</taxon>
        <taxon>Paenibacillaceae</taxon>
        <taxon>Paenibacillus</taxon>
    </lineage>
</organism>
<evidence type="ECO:0000256" key="4">
    <source>
        <dbReference type="ARBA" id="ARBA00022741"/>
    </source>
</evidence>
<keyword evidence="4" id="KW-0547">Nucleotide-binding</keyword>
<protein>
    <recommendedName>
        <fullName evidence="2">non-specific protein-tyrosine kinase</fullName>
        <ecNumber evidence="2">2.7.10.2</ecNumber>
    </recommendedName>
</protein>
<dbReference type="InterPro" id="IPR050445">
    <property type="entry name" value="Bact_polysacc_biosynth/exp"/>
</dbReference>
<dbReference type="Proteomes" id="UP000246635">
    <property type="component" value="Unassembled WGS sequence"/>
</dbReference>
<sequence>MRQQNSENNLVTVLNPKSPISESYRSLRTNIQYASVDQHIKVLMVASAKSGEGKTTTITNLAVTYAQEGKKVLLIDGDLRKPSLHHLFQLSNRIGLTSVLFNQQLLPEVIRDTTVDNLSVMTSGPIPPNPSEILGSNRMQYLLEELKETFDVILFDTPPVLAVTDSLVISSYCDGVVLVILAGKMKKSLVQKTKASLEHVQAKILGVVLNNNTRSKSNGHTYYYYGSNE</sequence>
<dbReference type="GO" id="GO:0005886">
    <property type="term" value="C:plasma membrane"/>
    <property type="evidence" value="ECO:0007669"/>
    <property type="project" value="TreeGrafter"/>
</dbReference>
<keyword evidence="11" id="KW-1185">Reference proteome</keyword>
<dbReference type="InterPro" id="IPR027417">
    <property type="entry name" value="P-loop_NTPase"/>
</dbReference>
<evidence type="ECO:0000256" key="1">
    <source>
        <dbReference type="ARBA" id="ARBA00007316"/>
    </source>
</evidence>
<evidence type="ECO:0000256" key="7">
    <source>
        <dbReference type="ARBA" id="ARBA00023137"/>
    </source>
</evidence>
<dbReference type="EMBL" id="QGTQ01000034">
    <property type="protein sequence ID" value="PWV93820.1"/>
    <property type="molecule type" value="Genomic_DNA"/>
</dbReference>
<evidence type="ECO:0000256" key="2">
    <source>
        <dbReference type="ARBA" id="ARBA00011903"/>
    </source>
</evidence>
<dbReference type="GO" id="GO:0042802">
    <property type="term" value="F:identical protein binding"/>
    <property type="evidence" value="ECO:0007669"/>
    <property type="project" value="UniProtKB-ARBA"/>
</dbReference>
<evidence type="ECO:0000256" key="8">
    <source>
        <dbReference type="ARBA" id="ARBA00051245"/>
    </source>
</evidence>
<feature type="domain" description="AAA" evidence="9">
    <location>
        <begin position="41"/>
        <end position="178"/>
    </location>
</feature>
<dbReference type="Pfam" id="PF13614">
    <property type="entry name" value="AAA_31"/>
    <property type="match status" value="1"/>
</dbReference>
<dbReference type="AlphaFoldDB" id="A0A2V2YL50"/>
<evidence type="ECO:0000256" key="6">
    <source>
        <dbReference type="ARBA" id="ARBA00022840"/>
    </source>
</evidence>
<reference evidence="10 11" key="1">
    <citation type="submission" date="2018-05" db="EMBL/GenBank/DDBJ databases">
        <title>Genomic Encyclopedia of Type Strains, Phase III (KMG-III): the genomes of soil and plant-associated and newly described type strains.</title>
        <authorList>
            <person name="Whitman W."/>
        </authorList>
    </citation>
    <scope>NUCLEOTIDE SEQUENCE [LARGE SCALE GENOMIC DNA]</scope>
    <source>
        <strain evidence="10 11">CECT 5696</strain>
    </source>
</reference>
<comment type="catalytic activity">
    <reaction evidence="8">
        <text>L-tyrosyl-[protein] + ATP = O-phospho-L-tyrosyl-[protein] + ADP + H(+)</text>
        <dbReference type="Rhea" id="RHEA:10596"/>
        <dbReference type="Rhea" id="RHEA-COMP:10136"/>
        <dbReference type="Rhea" id="RHEA-COMP:20101"/>
        <dbReference type="ChEBI" id="CHEBI:15378"/>
        <dbReference type="ChEBI" id="CHEBI:30616"/>
        <dbReference type="ChEBI" id="CHEBI:46858"/>
        <dbReference type="ChEBI" id="CHEBI:61978"/>
        <dbReference type="ChEBI" id="CHEBI:456216"/>
        <dbReference type="EC" id="2.7.10.2"/>
    </reaction>
</comment>
<evidence type="ECO:0000256" key="5">
    <source>
        <dbReference type="ARBA" id="ARBA00022777"/>
    </source>
</evidence>
<evidence type="ECO:0000313" key="10">
    <source>
        <dbReference type="EMBL" id="PWV93820.1"/>
    </source>
</evidence>
<comment type="similarity">
    <text evidence="1">Belongs to the CpsD/CapB family.</text>
</comment>
<dbReference type="PANTHER" id="PTHR32309:SF13">
    <property type="entry name" value="FERRIC ENTEROBACTIN TRANSPORT PROTEIN FEPE"/>
    <property type="match status" value="1"/>
</dbReference>
<keyword evidence="5" id="KW-0418">Kinase</keyword>
<evidence type="ECO:0000313" key="11">
    <source>
        <dbReference type="Proteomes" id="UP000246635"/>
    </source>
</evidence>
<dbReference type="OrthoDB" id="9794577at2"/>
<gene>
    <name evidence="10" type="ORF">DFQ01_13460</name>
</gene>
<keyword evidence="3" id="KW-0808">Transferase</keyword>
<accession>A0A2V2YL50</accession>
<dbReference type="RefSeq" id="WP_110047014.1">
    <property type="nucleotide sequence ID" value="NZ_CP054613.1"/>
</dbReference>